<dbReference type="EMBL" id="CAXKWB010041053">
    <property type="protein sequence ID" value="CAL4156038.1"/>
    <property type="molecule type" value="Genomic_DNA"/>
</dbReference>
<comment type="caution">
    <text evidence="1">The sequence shown here is derived from an EMBL/GenBank/DDBJ whole genome shotgun (WGS) entry which is preliminary data.</text>
</comment>
<organism evidence="1 2">
    <name type="scientific">Meganyctiphanes norvegica</name>
    <name type="common">Northern krill</name>
    <name type="synonym">Thysanopoda norvegica</name>
    <dbReference type="NCBI Taxonomy" id="48144"/>
    <lineage>
        <taxon>Eukaryota</taxon>
        <taxon>Metazoa</taxon>
        <taxon>Ecdysozoa</taxon>
        <taxon>Arthropoda</taxon>
        <taxon>Crustacea</taxon>
        <taxon>Multicrustacea</taxon>
        <taxon>Malacostraca</taxon>
        <taxon>Eumalacostraca</taxon>
        <taxon>Eucarida</taxon>
        <taxon>Euphausiacea</taxon>
        <taxon>Euphausiidae</taxon>
        <taxon>Meganyctiphanes</taxon>
    </lineage>
</organism>
<feature type="non-terminal residue" evidence="1">
    <location>
        <position position="118"/>
    </location>
</feature>
<accession>A0AAV2S426</accession>
<dbReference type="AlphaFoldDB" id="A0AAV2S426"/>
<reference evidence="1 2" key="1">
    <citation type="submission" date="2024-05" db="EMBL/GenBank/DDBJ databases">
        <authorList>
            <person name="Wallberg A."/>
        </authorList>
    </citation>
    <scope>NUCLEOTIDE SEQUENCE [LARGE SCALE GENOMIC DNA]</scope>
</reference>
<proteinExistence type="predicted"/>
<name>A0AAV2S426_MEGNR</name>
<evidence type="ECO:0000313" key="1">
    <source>
        <dbReference type="EMBL" id="CAL4156038.1"/>
    </source>
</evidence>
<protein>
    <submittedName>
        <fullName evidence="1">Uncharacterized protein</fullName>
    </submittedName>
</protein>
<dbReference type="Proteomes" id="UP001497623">
    <property type="component" value="Unassembled WGS sequence"/>
</dbReference>
<evidence type="ECO:0000313" key="2">
    <source>
        <dbReference type="Proteomes" id="UP001497623"/>
    </source>
</evidence>
<sequence>QRGILSRNSGASDGVGAAAAGGEAGALPVAAILLPPSAPRPTPPLLARLRKLEAGFLSEVSKRPPTVLVRGQKLLVTRDLPTYTKAVRQTSAAAVSRLQLLDTTIQRVRMVHVNNSVY</sequence>
<keyword evidence="2" id="KW-1185">Reference proteome</keyword>
<feature type="non-terminal residue" evidence="1">
    <location>
        <position position="1"/>
    </location>
</feature>
<gene>
    <name evidence="1" type="ORF">MNOR_LOCUS31601</name>
</gene>